<comment type="subcellular location">
    <subcellularLocation>
        <location evidence="1">Bacterial flagellum basal body</location>
    </subcellularLocation>
</comment>
<dbReference type="PANTHER" id="PTHR30435">
    <property type="entry name" value="FLAGELLAR PROTEIN"/>
    <property type="match status" value="1"/>
</dbReference>
<evidence type="ECO:0000256" key="6">
    <source>
        <dbReference type="SAM" id="MobiDB-lite"/>
    </source>
</evidence>
<dbReference type="GO" id="GO:0071978">
    <property type="term" value="P:bacterial-type flagellum-dependent swarming motility"/>
    <property type="evidence" value="ECO:0007669"/>
    <property type="project" value="TreeGrafter"/>
</dbReference>
<evidence type="ECO:0000313" key="8">
    <source>
        <dbReference type="EMBL" id="VAV95460.1"/>
    </source>
</evidence>
<sequence>MNDISNAIAIAAAGMRAQTSRMRIISENVANASSSAQTPDDTPYRRKVPVFQSQLDRETGTQLVRMNKTKYDSSDFRTEYQPGHPGADANGYVKYPNVNTMIEMMDMREASRSFEANLSVIENSRAMMRKTLDLLSR</sequence>
<name>A0A3B0RQ57_9ZZZZ</name>
<comment type="subunit">
    <text evidence="5">The basal body constitutes a major portion of the flagellar organelle and consists of four rings (L,P,S, and M) mounted on a central rod. The rod consists of about 26 subunits of FlgG in the distal portion, and FlgB, FlgC and FlgF are thought to build up the proximal portion of the rod with about 6 subunits each.</text>
</comment>
<evidence type="ECO:0000256" key="4">
    <source>
        <dbReference type="ARBA" id="ARBA00023143"/>
    </source>
</evidence>
<organism evidence="8">
    <name type="scientific">hydrothermal vent metagenome</name>
    <dbReference type="NCBI Taxonomy" id="652676"/>
    <lineage>
        <taxon>unclassified sequences</taxon>
        <taxon>metagenomes</taxon>
        <taxon>ecological metagenomes</taxon>
    </lineage>
</organism>
<keyword evidence="8" id="KW-0969">Cilium</keyword>
<keyword evidence="8" id="KW-0966">Cell projection</keyword>
<evidence type="ECO:0000259" key="7">
    <source>
        <dbReference type="Pfam" id="PF06429"/>
    </source>
</evidence>
<dbReference type="PANTHER" id="PTHR30435:SF2">
    <property type="entry name" value="FLAGELLAR BASAL-BODY ROD PROTEIN FLGC"/>
    <property type="match status" value="1"/>
</dbReference>
<accession>A0A3B0RQ57</accession>
<dbReference type="GO" id="GO:0030694">
    <property type="term" value="C:bacterial-type flagellum basal body, rod"/>
    <property type="evidence" value="ECO:0007669"/>
    <property type="project" value="InterPro"/>
</dbReference>
<dbReference type="EMBL" id="UOEE01000204">
    <property type="protein sequence ID" value="VAV95460.1"/>
    <property type="molecule type" value="Genomic_DNA"/>
</dbReference>
<dbReference type="NCBIfam" id="TIGR01395">
    <property type="entry name" value="FlgC"/>
    <property type="match status" value="1"/>
</dbReference>
<evidence type="ECO:0000256" key="1">
    <source>
        <dbReference type="ARBA" id="ARBA00004117"/>
    </source>
</evidence>
<protein>
    <recommendedName>
        <fullName evidence="3">Flagellar basal-body rod protein FlgC</fullName>
    </recommendedName>
</protein>
<proteinExistence type="inferred from homology"/>
<keyword evidence="8" id="KW-0282">Flagellum</keyword>
<dbReference type="InterPro" id="IPR010930">
    <property type="entry name" value="Flg_bb/hook_C_dom"/>
</dbReference>
<evidence type="ECO:0000256" key="5">
    <source>
        <dbReference type="ARBA" id="ARBA00025933"/>
    </source>
</evidence>
<dbReference type="Pfam" id="PF06429">
    <property type="entry name" value="Flg_bbr_C"/>
    <property type="match status" value="1"/>
</dbReference>
<dbReference type="AlphaFoldDB" id="A0A3B0RQ57"/>
<dbReference type="InterPro" id="IPR006299">
    <property type="entry name" value="FlgC"/>
</dbReference>
<feature type="domain" description="Flagellar basal-body/hook protein C-terminal" evidence="7">
    <location>
        <begin position="90"/>
        <end position="134"/>
    </location>
</feature>
<evidence type="ECO:0000256" key="2">
    <source>
        <dbReference type="ARBA" id="ARBA00009677"/>
    </source>
</evidence>
<comment type="similarity">
    <text evidence="2">Belongs to the flagella basal body rod proteins family.</text>
</comment>
<gene>
    <name evidence="8" type="ORF">MNBD_ALPHA06-1456</name>
</gene>
<evidence type="ECO:0000256" key="3">
    <source>
        <dbReference type="ARBA" id="ARBA00017941"/>
    </source>
</evidence>
<feature type="region of interest" description="Disordered" evidence="6">
    <location>
        <begin position="72"/>
        <end position="91"/>
    </location>
</feature>
<keyword evidence="4" id="KW-0975">Bacterial flagellum</keyword>
<reference evidence="8" key="1">
    <citation type="submission" date="2018-06" db="EMBL/GenBank/DDBJ databases">
        <authorList>
            <person name="Zhirakovskaya E."/>
        </authorList>
    </citation>
    <scope>NUCLEOTIDE SEQUENCE</scope>
</reference>